<name>A0A543DNR9_9PSEU</name>
<evidence type="ECO:0000313" key="2">
    <source>
        <dbReference type="Proteomes" id="UP000315677"/>
    </source>
</evidence>
<dbReference type="RefSeq" id="WP_142054729.1">
    <property type="nucleotide sequence ID" value="NZ_VFPA01000002.1"/>
</dbReference>
<dbReference type="EMBL" id="VFPA01000002">
    <property type="protein sequence ID" value="TQM10969.1"/>
    <property type="molecule type" value="Genomic_DNA"/>
</dbReference>
<dbReference type="Pfam" id="PF18944">
    <property type="entry name" value="DUF5691"/>
    <property type="match status" value="1"/>
</dbReference>
<proteinExistence type="predicted"/>
<keyword evidence="2" id="KW-1185">Reference proteome</keyword>
<comment type="caution">
    <text evidence="1">The sequence shown here is derived from an EMBL/GenBank/DDBJ whole genome shotgun (WGS) entry which is preliminary data.</text>
</comment>
<reference evidence="1 2" key="1">
    <citation type="submission" date="2019-06" db="EMBL/GenBank/DDBJ databases">
        <title>Sequencing the genomes of 1000 actinobacteria strains.</title>
        <authorList>
            <person name="Klenk H.-P."/>
        </authorList>
    </citation>
    <scope>NUCLEOTIDE SEQUENCE [LARGE SCALE GENOMIC DNA]</scope>
    <source>
        <strain evidence="1 2">DSM 45301</strain>
    </source>
</reference>
<organism evidence="1 2">
    <name type="scientific">Pseudonocardia kunmingensis</name>
    <dbReference type="NCBI Taxonomy" id="630975"/>
    <lineage>
        <taxon>Bacteria</taxon>
        <taxon>Bacillati</taxon>
        <taxon>Actinomycetota</taxon>
        <taxon>Actinomycetes</taxon>
        <taxon>Pseudonocardiales</taxon>
        <taxon>Pseudonocardiaceae</taxon>
        <taxon>Pseudonocardia</taxon>
    </lineage>
</organism>
<evidence type="ECO:0000313" key="1">
    <source>
        <dbReference type="EMBL" id="TQM10969.1"/>
    </source>
</evidence>
<dbReference type="AlphaFoldDB" id="A0A543DNR9"/>
<sequence>MSAWDELVAAALLGTQRRRPDPAALPAPVRPLATGEPEAALLRAAAVLANYRRAGHAPARPQARLPVAPRDERPLVPPLARRRLPRLPADLLPEWLTAVHEAGLRVPPEQLPALAEAARTRVALRAPLAAVAGPAGSWLGERNPAWSFLVSAPAGADVWEYGSARQRREWLDRTLEEDPAAARSALAATWAREPAGVRAEFLHVLGEHLTADDEPFLETALDDRAGPVRVAAADLLARLPGSRLAARMRERAARLVRPDGDALRVTPPDPADAALRRDLPGGGDLVRGVVAATPLAHWAPYGAPAQVLARPVTGADPRVLHAGWASAAGRQRDTGWVAAALDAAGPQDGAVAGMVRLLPPQLHRAAVSALAAKLAPPTMAAAVADLPAPWSVELGSAVLDWLATHPGDRGLGAAARAAGSTVPTPCLRHPIATAPVPVGAAPWWRALGTTLTVRREMHEELR</sequence>
<accession>A0A543DNR9</accession>
<gene>
    <name evidence="1" type="ORF">FB558_3493</name>
</gene>
<dbReference type="Proteomes" id="UP000315677">
    <property type="component" value="Unassembled WGS sequence"/>
</dbReference>
<dbReference type="OrthoDB" id="262508at2"/>
<protein>
    <submittedName>
        <fullName evidence="1">Uncharacterized protein</fullName>
    </submittedName>
</protein>
<dbReference type="InterPro" id="IPR043746">
    <property type="entry name" value="DUF5691"/>
</dbReference>